<dbReference type="RefSeq" id="XP_001222910.1">
    <property type="nucleotide sequence ID" value="XM_001222909.1"/>
</dbReference>
<proteinExistence type="predicted"/>
<feature type="domain" description="DUF3645" evidence="10">
    <location>
        <begin position="2394"/>
        <end position="2422"/>
    </location>
</feature>
<evidence type="ECO:0000256" key="5">
    <source>
        <dbReference type="ARBA" id="ARBA00022801"/>
    </source>
</evidence>
<feature type="compositionally biased region" description="Acidic residues" evidence="8">
    <location>
        <begin position="3099"/>
        <end position="3114"/>
    </location>
</feature>
<evidence type="ECO:0000313" key="12">
    <source>
        <dbReference type="EMBL" id="EAQ90196.1"/>
    </source>
</evidence>
<keyword evidence="6" id="KW-0788">Thiol protease</keyword>
<dbReference type="PANTHER" id="PTHR13367">
    <property type="entry name" value="UBIQUITIN THIOESTERASE"/>
    <property type="match status" value="1"/>
</dbReference>
<keyword evidence="5" id="KW-0378">Hydrolase</keyword>
<dbReference type="GO" id="GO:0006508">
    <property type="term" value="P:proteolysis"/>
    <property type="evidence" value="ECO:0007669"/>
    <property type="project" value="UniProtKB-KW"/>
</dbReference>
<dbReference type="VEuPathDB" id="FungiDB:CHGG_06815"/>
<name>Q2H3F0_CHAGB</name>
<feature type="domain" description="DUF3638" evidence="9">
    <location>
        <begin position="2074"/>
        <end position="2297"/>
    </location>
</feature>
<dbReference type="Pfam" id="PF12359">
    <property type="entry name" value="DUF3645"/>
    <property type="match status" value="1"/>
</dbReference>
<dbReference type="GeneID" id="4391324"/>
<dbReference type="Proteomes" id="UP000001056">
    <property type="component" value="Unassembled WGS sequence"/>
</dbReference>
<dbReference type="EMBL" id="CH408031">
    <property type="protein sequence ID" value="EAQ90196.1"/>
    <property type="molecule type" value="Genomic_DNA"/>
</dbReference>
<sequence length="3262" mass="367859">MCGLVGIMEQSVFHHFALPERLPASEDANLNDIEARLTDHLLVAIRILRDAATGDESRSDVSSIWERLRQCLVISKAVTRDGRVDRTLLLSELRGMTALGAILLDIRSQNAALLIHRLSDLDEEVVFEVFETSPRSEDVLAADNALQWDFPGSAFAIPLPTFNDDNFQGALADFLELASLESTKAFAAQSYKAGVQTYEDRDTGDPAIISSLLMAIIEENGRRLSIPPLRKRVRDDVCWFKARRPWRRSPRWLALRVLISRYLLLRLGTELGRFEYKFCVCVCLAKFLEGAQRALEVDQVHFLKAKLCRRLAKLDMERDSMQQEHIKRNVDLLFSRLTPIIDPIIHSAVGHVQSVWQAWKVSSIKQIPPLPKTASMSDTRLPLRMSGQWLQRILVSSNKMMKGRQQKWIPPSDFDPSTLRNEHFAKLVNPLLQITAIEDELRESLQSGVGSGASGTAPTQIRRHLDRGLDLYRGNASEMSLLILDVMCLWTRLDMWTCQQFPLLQKFHPVFTAEILDVLHLELYKDMARLQAVQHYLEARVKMCRGSKITIFDDPTNDCFARRYYDEVPSVDGLSALREDIEMAAREQKQVKLDEWRRKNAEYNDLTRQVNGSTCILTVDENDPFGRGEHVESFCPRCQAIRRLARLRIQIHEHPLPSDDFLAKVVVFELRCPAAFAVYRDTTWMILSRLACSAPAQGVEPKCRIHEYAALAGFATNTAQPTFSLASFTKPFLNTHYANATFPIEWDGGRDAVCKPNGLKLAYFDATSRIWTGRTRLRPQFTHHVRLQLPQNSPFGSLLHHKGFSAEGDGPSSYEIMATQMSCPTGLNPHEFLAFKTLVSGTARRWISILVELGATNMNWSSEASAILLNHLALHCGPASDQNDKLKPLRLIHSVFRDAHFVERLLEQLHSRLSNLAAVASWREAYLMGTIITLALRVFDLSSAANLGTDIYEKALDSILQARQICAQWFRLLREEILTSPDRAAAKQLQQRALAAALLCRRTFVIHLEHSVPFDPVSLALYVESTIATHENMVSNIDSLPQTMLQNMVSTTKLSHRLKRIVSLSICESPDSLREALKYFWPDADRIGTTNSALTLDRAGWLSCDIAQTETESHQVVNVDLLLGTLLVNGKPVGKLPQDSQNSLMLRALFGDQPLRVFQSSIPGMTYTLTNRPKGFTVHIGYEGRDTIIVAKLRRPQTCTVRFISQERFHSATIWDLPGPLVDGRIHWLDLSTGDVYMAPTASPWDIFNHHVIWTMNIYDPVCWKLRQGRQERDIVVDPLSPLFERVARILDGLTNRRNLLVSQPSGFGCGLEVHIQCLQLMFFVKNTQRLYSPQLNLEIDPNQDAGTWYGLTSKLVCRGVDNPLRRTVLVPLGHLSTTKSGCHVLVSIKEEGRYGKFPINDTLGRIDCAAEPSLVYTKALLHAYTSFLLPDPLTGRTGTEESLHWLRLGICRPWTVLSGSLAPVLSQIASLTPVREYYPRDLKVMKTDRWDDCLTCHMQDPMYRQVVEEIMAVSRDLARFSTTQSTMPGICHDPSPTGDAHLTTRALIRRRLYERNGFNGGGSKPTSRDKERVYLSRDKLPSSGHAAVMEITHLLRTKPQTFKTPSNLADLLSQGNTIGGYGAEYKTVSLTRQMQADMRENWGSLVESCRSRSSYSLMFFLATLAFRQKFDDGLLKGLLAFAIFSDLRSLSLPPWPSYFNFRPGSNPGLDDITKLIRPFKIPPPENDGEGLGMLITAKQRRKMQAAKDVHEMKSDEDCRSLAKFLLAQWPCHEPDLSKFPRTDLLVDISAALEAIRPEWLRLYHNRSLSLHLDQVQLILNRRRSDFEYKPPRMIASEVAFGPLSPLRGAVIPQLDSDLLGKAFNRTPLIAATRNSEVQWAPLASYSQHDRHSPVLMHNNRPIISNAKPKVSAEEARGHIIELQHIINDLAKSKSLVRKRYARDLLQSLDAFKNLRTPQQLATFLCLRDDAAAVSEFIRAFSYLKASLETPALSMSSRRIRWLQLGGLWPAITTVSLLEQLRSTASPCFGDGMRDALIDFGLAITKLQRVMRLNDCVRAGDKSRFEDEEANLGHTNWRPQDHPDWMLLEIDSNLLIRPSQVDVALATISPASGTNSVLQMNMGQGKTSCIIPMVAASMADKQSLVRIIVPKALLQQTAQLLHLRLGRILDRQVSHIPFSRRTVTKDDSIRLYYDIHKRALKAGGLMLCLPEHNLSFLLSGQQRILDNKVNEAKPMIKVNTWLRSVCRDILDESDYTLAARTQLIYPSGPQMPVDGHPHRWQVVQALLSLVDQHLYSLQNSFPQSIEVVRRQGGGFPLIYFVRRDVEDELLKRLATDVTKGHGSILPVSTFDNRERAAVRDFLAPGAKKLKSTTLDKIRNLRADRPQYGLRPNSDPVAVPYHAKGVPSEQSEWGHPDVAILFTCLVFYYGGIDESQLRLALARVLKSDDPSTEYDKWVQSSEEFPASVRAWNTINIEDDAQVRDIWKAVRYRVVVVDYFLNNFVFPQHAKQFRVKLQSSGWDIPLFSTQLESMSADAMNGSAGDQLSKKARQQPLTTGFSGTNDNRTMLPLTIHQADLATLSHTNAEVLTYLLHGRSRRCQIITNPRDGRATEWDLLRMLRAQNIRILIDAGAQILEMDNETLARAWLKVDERCDAALYFDSTNKPWVISKHGRKTPLLASPYADDLRKCLVYLDEAHTRGTDLKFPLDARGALTVGPGQSKDHTVQAAMRLRQLGTSQAITFFIPPEVHQVIADLRAKSKFDNIDSHDVICWLLDNSCDSIEQLQPLYYSQGVDFCRRTQAALDNPDYLTNPDHRAQYVSSIRQNELQTLQEMYEPKAKGSKHGNFQLSHPKVAAFAEELNLRRKGFQDTGRAVHGSALQEVEQEREVAFEVESVRQVKKRVQYDALRFPGLHAEIEIFTRTGRLPVDSHAVTHVFQLLSSTSLGRKHKVSGRGSHAQSKLFVSAEFNRTVKLYTSSAPDTLLRPVSWVLWSGLFETAVVLVPEEAEEVIRMMYAKATHPKVHLMTYASPVTKRMMAFNNLAFFSMPPLPKDWAAPQWLKTELGLLAGRLYFQWHEYESLCTFLGVIEDDRDMESPLVADDEEQGPDSEDDNDVIQDGQGRGETVISPRRDGRTVNMSFSPRPLTFLQEWLAMRRHGQDFVQTPMGFITQGKALQASHPFFGQDNASSVPVTQVGTSVAGTTVGVAGGGSSWGANENGYADEVVEFDGVDDMGANVGNNESDEKGEDVVYDDSEWFDSDLSE</sequence>
<evidence type="ECO:0000313" key="13">
    <source>
        <dbReference type="Proteomes" id="UP000001056"/>
    </source>
</evidence>
<keyword evidence="7" id="KW-0175">Coiled coil</keyword>
<dbReference type="EC" id="3.4.19.12" evidence="2"/>
<keyword evidence="13" id="KW-1185">Reference proteome</keyword>
<organism evidence="12 13">
    <name type="scientific">Chaetomium globosum (strain ATCC 6205 / CBS 148.51 / DSM 1962 / NBRC 6347 / NRRL 1970)</name>
    <name type="common">Soil fungus</name>
    <dbReference type="NCBI Taxonomy" id="306901"/>
    <lineage>
        <taxon>Eukaryota</taxon>
        <taxon>Fungi</taxon>
        <taxon>Dikarya</taxon>
        <taxon>Ascomycota</taxon>
        <taxon>Pezizomycotina</taxon>
        <taxon>Sordariomycetes</taxon>
        <taxon>Sordariomycetidae</taxon>
        <taxon>Sordariales</taxon>
        <taxon>Chaetomiaceae</taxon>
        <taxon>Chaetomium</taxon>
    </lineage>
</organism>
<reference evidence="13" key="1">
    <citation type="journal article" date="2015" name="Genome Announc.">
        <title>Draft genome sequence of the cellulolytic fungus Chaetomium globosum.</title>
        <authorList>
            <person name="Cuomo C.A."/>
            <person name="Untereiner W.A."/>
            <person name="Ma L.-J."/>
            <person name="Grabherr M."/>
            <person name="Birren B.W."/>
        </authorList>
    </citation>
    <scope>NUCLEOTIDE SEQUENCE [LARGE SCALE GENOMIC DNA]</scope>
    <source>
        <strain evidence="13">ATCC 6205 / CBS 148.51 / DSM 1962 / NBRC 6347 / NRRL 1970</strain>
    </source>
</reference>
<feature type="compositionally biased region" description="Acidic residues" evidence="8">
    <location>
        <begin position="3243"/>
        <end position="3262"/>
    </location>
</feature>
<dbReference type="OMA" id="CIIPMVA"/>
<keyword evidence="3" id="KW-0645">Protease</keyword>
<dbReference type="InParanoid" id="Q2H3F0"/>
<dbReference type="InterPro" id="IPR022099">
    <property type="entry name" value="DUF3638"/>
</dbReference>
<accession>Q2H3F0</accession>
<comment type="catalytic activity">
    <reaction evidence="1">
        <text>Thiol-dependent hydrolysis of ester, thioester, amide, peptide and isopeptide bonds formed by the C-terminal Gly of ubiquitin (a 76-residue protein attached to proteins as an intracellular targeting signal).</text>
        <dbReference type="EC" id="3.4.19.12"/>
    </reaction>
</comment>
<feature type="domain" description="DUF6606" evidence="11">
    <location>
        <begin position="12"/>
        <end position="289"/>
    </location>
</feature>
<dbReference type="STRING" id="306901.Q2H3F0"/>
<dbReference type="HOGENOM" id="CLU_000211_1_0_1"/>
<evidence type="ECO:0000256" key="1">
    <source>
        <dbReference type="ARBA" id="ARBA00000707"/>
    </source>
</evidence>
<dbReference type="InterPro" id="IPR022105">
    <property type="entry name" value="DUF3645"/>
</dbReference>
<evidence type="ECO:0000256" key="6">
    <source>
        <dbReference type="ARBA" id="ARBA00022807"/>
    </source>
</evidence>
<evidence type="ECO:0000256" key="7">
    <source>
        <dbReference type="SAM" id="Coils"/>
    </source>
</evidence>
<evidence type="ECO:0000259" key="11">
    <source>
        <dbReference type="Pfam" id="PF20255"/>
    </source>
</evidence>
<dbReference type="Pfam" id="PF20255">
    <property type="entry name" value="DUF6606"/>
    <property type="match status" value="1"/>
</dbReference>
<keyword evidence="4" id="KW-0833">Ubl conjugation pathway</keyword>
<feature type="coiled-coil region" evidence="7">
    <location>
        <begin position="574"/>
        <end position="606"/>
    </location>
</feature>
<dbReference type="InterPro" id="IPR051346">
    <property type="entry name" value="OTU_Deubiquitinase"/>
</dbReference>
<dbReference type="PANTHER" id="PTHR13367:SF32">
    <property type="entry name" value="DUF6606 DOMAIN-CONTAINING PROTEIN"/>
    <property type="match status" value="1"/>
</dbReference>
<dbReference type="OrthoDB" id="3182339at2759"/>
<feature type="region of interest" description="Disordered" evidence="8">
    <location>
        <begin position="3230"/>
        <end position="3262"/>
    </location>
</feature>
<evidence type="ECO:0000256" key="4">
    <source>
        <dbReference type="ARBA" id="ARBA00022786"/>
    </source>
</evidence>
<dbReference type="eggNOG" id="ENOG502QUFK">
    <property type="taxonomic scope" value="Eukaryota"/>
</dbReference>
<evidence type="ECO:0000259" key="9">
    <source>
        <dbReference type="Pfam" id="PF12340"/>
    </source>
</evidence>
<dbReference type="GO" id="GO:0004843">
    <property type="term" value="F:cysteine-type deubiquitinase activity"/>
    <property type="evidence" value="ECO:0007669"/>
    <property type="project" value="UniProtKB-EC"/>
</dbReference>
<evidence type="ECO:0000256" key="2">
    <source>
        <dbReference type="ARBA" id="ARBA00012759"/>
    </source>
</evidence>
<evidence type="ECO:0000256" key="8">
    <source>
        <dbReference type="SAM" id="MobiDB-lite"/>
    </source>
</evidence>
<dbReference type="InterPro" id="IPR046541">
    <property type="entry name" value="DUF6606"/>
</dbReference>
<gene>
    <name evidence="12" type="ORF">CHGG_06815</name>
</gene>
<evidence type="ECO:0000259" key="10">
    <source>
        <dbReference type="Pfam" id="PF12359"/>
    </source>
</evidence>
<feature type="region of interest" description="Disordered" evidence="8">
    <location>
        <begin position="3097"/>
        <end position="3134"/>
    </location>
</feature>
<protein>
    <recommendedName>
        <fullName evidence="2">ubiquitinyl hydrolase 1</fullName>
        <ecNumber evidence="2">3.4.19.12</ecNumber>
    </recommendedName>
</protein>
<dbReference type="Pfam" id="PF12340">
    <property type="entry name" value="DUF3638"/>
    <property type="match status" value="1"/>
</dbReference>
<evidence type="ECO:0000256" key="3">
    <source>
        <dbReference type="ARBA" id="ARBA00022670"/>
    </source>
</evidence>